<accession>A0A243RVW9</accession>
<organism evidence="2 3">
    <name type="scientific">Streptosporangium minutum</name>
    <dbReference type="NCBI Taxonomy" id="569862"/>
    <lineage>
        <taxon>Bacteria</taxon>
        <taxon>Bacillati</taxon>
        <taxon>Actinomycetota</taxon>
        <taxon>Actinomycetes</taxon>
        <taxon>Streptosporangiales</taxon>
        <taxon>Streptosporangiaceae</taxon>
        <taxon>Streptosporangium</taxon>
    </lineage>
</organism>
<keyword evidence="1" id="KW-0472">Membrane</keyword>
<comment type="caution">
    <text evidence="2">The sequence shown here is derived from an EMBL/GenBank/DDBJ whole genome shotgun (WGS) entry which is preliminary data.</text>
</comment>
<feature type="transmembrane region" description="Helical" evidence="1">
    <location>
        <begin position="6"/>
        <end position="24"/>
    </location>
</feature>
<keyword evidence="3" id="KW-1185">Reference proteome</keyword>
<gene>
    <name evidence="2" type="ORF">CA984_03760</name>
</gene>
<dbReference type="Proteomes" id="UP000194761">
    <property type="component" value="Unassembled WGS sequence"/>
</dbReference>
<dbReference type="RefSeq" id="WP_086568112.1">
    <property type="nucleotide sequence ID" value="NZ_NGFP01000009.1"/>
</dbReference>
<reference evidence="2 3" key="1">
    <citation type="submission" date="2017-05" db="EMBL/GenBank/DDBJ databases">
        <title>Biotechnological potential of actinobacteria isolated from South African environments.</title>
        <authorList>
            <person name="Le Roes-Hill M."/>
            <person name="Prins A."/>
            <person name="Durrell K.A."/>
        </authorList>
    </citation>
    <scope>NUCLEOTIDE SEQUENCE [LARGE SCALE GENOMIC DNA]</scope>
    <source>
        <strain evidence="2">M26</strain>
    </source>
</reference>
<evidence type="ECO:0000256" key="1">
    <source>
        <dbReference type="SAM" id="Phobius"/>
    </source>
</evidence>
<evidence type="ECO:0000313" key="2">
    <source>
        <dbReference type="EMBL" id="OUC99334.1"/>
    </source>
</evidence>
<keyword evidence="1" id="KW-1133">Transmembrane helix</keyword>
<dbReference type="EMBL" id="NGFP01000009">
    <property type="protein sequence ID" value="OUC99334.1"/>
    <property type="molecule type" value="Genomic_DNA"/>
</dbReference>
<sequence>MTVLEQLLLGAVYVLLVVVGLQRTDIRETRRLLRQAHADRAAYAEERRQRTEQETAWITDQAARLKHMTDDLRHIRETHTP</sequence>
<dbReference type="AlphaFoldDB" id="A0A243RVW9"/>
<protein>
    <submittedName>
        <fullName evidence="2">Uncharacterized protein</fullName>
    </submittedName>
</protein>
<name>A0A243RVW9_9ACTN</name>
<evidence type="ECO:0000313" key="3">
    <source>
        <dbReference type="Proteomes" id="UP000194761"/>
    </source>
</evidence>
<proteinExistence type="predicted"/>
<keyword evidence="1" id="KW-0812">Transmembrane</keyword>